<organism evidence="1 2">
    <name type="scientific">Micromonospora siamensis</name>
    <dbReference type="NCBI Taxonomy" id="299152"/>
    <lineage>
        <taxon>Bacteria</taxon>
        <taxon>Bacillati</taxon>
        <taxon>Actinomycetota</taxon>
        <taxon>Actinomycetes</taxon>
        <taxon>Micromonosporales</taxon>
        <taxon>Micromonosporaceae</taxon>
        <taxon>Micromonospora</taxon>
    </lineage>
</organism>
<keyword evidence="2" id="KW-1185">Reference proteome</keyword>
<name>A0A1C5JSG0_9ACTN</name>
<accession>A0A1C5JSG0</accession>
<dbReference type="AlphaFoldDB" id="A0A1C5JSG0"/>
<sequence>MAADPIWEFDRRVAEVRADDGATGYLYVELDDSPRGDGLREVSVDMTLVPANGGPRRAGDYWWFSDRADPDPGDAREELRTGLVDWYGRTLRVQRWLSGPESDLIVGWFPGRLRPPSYGVGGDR</sequence>
<dbReference type="RefSeq" id="WP_088972659.1">
    <property type="nucleotide sequence ID" value="NZ_JBHLYF010000002.1"/>
</dbReference>
<dbReference type="EMBL" id="LT607751">
    <property type="protein sequence ID" value="SCG73433.1"/>
    <property type="molecule type" value="Genomic_DNA"/>
</dbReference>
<dbReference type="Proteomes" id="UP000198210">
    <property type="component" value="Chromosome I"/>
</dbReference>
<protein>
    <submittedName>
        <fullName evidence="1">Uncharacterized protein</fullName>
    </submittedName>
</protein>
<proteinExistence type="predicted"/>
<evidence type="ECO:0000313" key="2">
    <source>
        <dbReference type="Proteomes" id="UP000198210"/>
    </source>
</evidence>
<evidence type="ECO:0000313" key="1">
    <source>
        <dbReference type="EMBL" id="SCG73433.1"/>
    </source>
</evidence>
<gene>
    <name evidence="1" type="ORF">GA0074704_4910</name>
</gene>
<reference evidence="1 2" key="1">
    <citation type="submission" date="2016-06" db="EMBL/GenBank/DDBJ databases">
        <authorList>
            <person name="Kjaerup R.B."/>
            <person name="Dalgaard T.S."/>
            <person name="Juul-Madsen H.R."/>
        </authorList>
    </citation>
    <scope>NUCLEOTIDE SEQUENCE [LARGE SCALE GENOMIC DNA]</scope>
    <source>
        <strain evidence="1 2">DSM 45097</strain>
    </source>
</reference>